<dbReference type="InterPro" id="IPR037171">
    <property type="entry name" value="NagB/RpiA_transferase-like"/>
</dbReference>
<dbReference type="SMART" id="SM00882">
    <property type="entry name" value="CoA_trans"/>
    <property type="match status" value="2"/>
</dbReference>
<dbReference type="GO" id="GO:0008410">
    <property type="term" value="F:CoA-transferase activity"/>
    <property type="evidence" value="ECO:0007669"/>
    <property type="project" value="InterPro"/>
</dbReference>
<name>A0A934W4U1_9BURK</name>
<protein>
    <submittedName>
        <fullName evidence="1">Acyl CoA:acetate/3-ketoacid CoA transferase</fullName>
    </submittedName>
</protein>
<organism evidence="1 2">
    <name type="scientific">Noviherbaspirillum pedocola</name>
    <dbReference type="NCBI Taxonomy" id="2801341"/>
    <lineage>
        <taxon>Bacteria</taxon>
        <taxon>Pseudomonadati</taxon>
        <taxon>Pseudomonadota</taxon>
        <taxon>Betaproteobacteria</taxon>
        <taxon>Burkholderiales</taxon>
        <taxon>Oxalobacteraceae</taxon>
        <taxon>Noviherbaspirillum</taxon>
    </lineage>
</organism>
<dbReference type="AlphaFoldDB" id="A0A934W4U1"/>
<gene>
    <name evidence="1" type="ORF">JJB74_06390</name>
</gene>
<dbReference type="PANTHER" id="PTHR43293">
    <property type="entry name" value="ACETATE COA-TRANSFERASE YDIF"/>
    <property type="match status" value="1"/>
</dbReference>
<accession>A0A934W4U1</accession>
<keyword evidence="1" id="KW-0808">Transferase</keyword>
<keyword evidence="2" id="KW-1185">Reference proteome</keyword>
<comment type="caution">
    <text evidence="1">The sequence shown here is derived from an EMBL/GenBank/DDBJ whole genome shotgun (WGS) entry which is preliminary data.</text>
</comment>
<dbReference type="EMBL" id="JAEPBG010000002">
    <property type="protein sequence ID" value="MBK4734232.1"/>
    <property type="molecule type" value="Genomic_DNA"/>
</dbReference>
<reference evidence="1" key="1">
    <citation type="submission" date="2021-01" db="EMBL/GenBank/DDBJ databases">
        <title>Genome sequence of strain Noviherbaspirillum sp. DKR-6.</title>
        <authorList>
            <person name="Chaudhary D.K."/>
        </authorList>
    </citation>
    <scope>NUCLEOTIDE SEQUENCE</scope>
    <source>
        <strain evidence="1">DKR-6</strain>
    </source>
</reference>
<dbReference type="SUPFAM" id="SSF100950">
    <property type="entry name" value="NagB/RpiA/CoA transferase-like"/>
    <property type="match status" value="2"/>
</dbReference>
<proteinExistence type="predicted"/>
<dbReference type="PANTHER" id="PTHR43293:SF1">
    <property type="entry name" value="ACETATE COA-TRANSFERASE YDIF"/>
    <property type="match status" value="1"/>
</dbReference>
<evidence type="ECO:0000313" key="2">
    <source>
        <dbReference type="Proteomes" id="UP000622890"/>
    </source>
</evidence>
<dbReference type="Pfam" id="PF01144">
    <property type="entry name" value="CoA_trans"/>
    <property type="match status" value="1"/>
</dbReference>
<dbReference type="Gene3D" id="3.40.1080.10">
    <property type="entry name" value="Glutaconate Coenzyme A-transferase"/>
    <property type="match status" value="2"/>
</dbReference>
<sequence>MSQPSVPAAALDQRAAASRAAHRSKIVSAAEAVRLIHDGDTIATGGFVGIGFPENIAIALERRFLGQGDAEARDAGAPRDLTLVYAAGQGDGRDRGLNHLGHEGLVKRVIGGHWGLVPKLQRLAMDNRIEAYNLPQGVISHLFRDIAAGKPGVLTHVGLGTFVDPRHGGGKINARTVEDLVELMTIGGREYLFYKALPINVGIIRGTTADANGNVTMEREALTLEALAIAMAAHNSGGIVIVQVERIAEAGTLNPRQVKIPGVLIDCVVVAERPEYHMQTFIEPYSAAFAGELRVPVSTLAPMTLSERKIIARRAVLELQPNSVVNLGIGMPEGVAAVAAQERILDLVTLTAEPGVVGGIPAGGLNFGAATNADAIIDQPSQFDFYDGGGLDAAFLGLAQADRCGNLNVSKFGPRLAGAGGFINISQNAKKVVFVGTFTAGDLQIAVEHGQLRILKEGGNCKFIEEVEHRTFSGEQAIARGQTVLYITERCVFRLTAGGLEVIEIAPGIDLERDVLAQMRFAPAVSPQLKLMDARIFRPALMGLREDILFLPLDQRMQYDARRGVFYINFEGYEVRHRADVEDIRDAVARHLEPLGKRVPTIVNYDNFSIAPELMDDYIAMVRDLTQRFYSRVTRYTASTFMRSYFGQALRTQITDPALYATSEEALSELLNARGLDES</sequence>
<dbReference type="InterPro" id="IPR004165">
    <property type="entry name" value="CoA_trans_fam_I"/>
</dbReference>
<evidence type="ECO:0000313" key="1">
    <source>
        <dbReference type="EMBL" id="MBK4734232.1"/>
    </source>
</evidence>
<dbReference type="RefSeq" id="WP_200590996.1">
    <property type="nucleotide sequence ID" value="NZ_JAEPBG010000002.1"/>
</dbReference>
<dbReference type="Proteomes" id="UP000622890">
    <property type="component" value="Unassembled WGS sequence"/>
</dbReference>